<dbReference type="AlphaFoldDB" id="A0A183JM63"/>
<reference evidence="1 2" key="2">
    <citation type="submission" date="2018-11" db="EMBL/GenBank/DDBJ databases">
        <authorList>
            <consortium name="Pathogen Informatics"/>
        </authorList>
    </citation>
    <scope>NUCLEOTIDE SEQUENCE [LARGE SCALE GENOMIC DNA]</scope>
    <source>
        <strain evidence="1">Dakar</strain>
        <strain evidence="2">Dakar, Senegal</strain>
    </source>
</reference>
<dbReference type="EMBL" id="UZAK01004511">
    <property type="protein sequence ID" value="VDO84513.1"/>
    <property type="molecule type" value="Genomic_DNA"/>
</dbReference>
<evidence type="ECO:0000313" key="1">
    <source>
        <dbReference type="EMBL" id="VDO84513.1"/>
    </source>
</evidence>
<proteinExistence type="predicted"/>
<evidence type="ECO:0000313" key="3">
    <source>
        <dbReference type="WBParaSite" id="SCUD_0000379401-mRNA-1"/>
    </source>
</evidence>
<sequence>MEKAATEANIKQLCDTTKKLVRKYSKPERTVNDKEGRPIIEIQKQKNRWVEHFEELLNRPTTLNPPHIEAAHTDLPIDITAPTIE</sequence>
<dbReference type="WBParaSite" id="SCUD_0000379401-mRNA-1">
    <property type="protein sequence ID" value="SCUD_0000379401-mRNA-1"/>
    <property type="gene ID" value="SCUD_0000379401"/>
</dbReference>
<reference evidence="3" key="1">
    <citation type="submission" date="2016-06" db="UniProtKB">
        <authorList>
            <consortium name="WormBaseParasite"/>
        </authorList>
    </citation>
    <scope>IDENTIFICATION</scope>
</reference>
<dbReference type="Proteomes" id="UP000279833">
    <property type="component" value="Unassembled WGS sequence"/>
</dbReference>
<accession>A0A183JM63</accession>
<gene>
    <name evidence="1" type="ORF">SCUD_LOCUS3794</name>
</gene>
<name>A0A183JM63_9TREM</name>
<keyword evidence="2" id="KW-1185">Reference proteome</keyword>
<protein>
    <submittedName>
        <fullName evidence="3">Reverse transcriptase domain-containing protein</fullName>
    </submittedName>
</protein>
<evidence type="ECO:0000313" key="2">
    <source>
        <dbReference type="Proteomes" id="UP000279833"/>
    </source>
</evidence>
<organism evidence="3">
    <name type="scientific">Schistosoma curassoni</name>
    <dbReference type="NCBI Taxonomy" id="6186"/>
    <lineage>
        <taxon>Eukaryota</taxon>
        <taxon>Metazoa</taxon>
        <taxon>Spiralia</taxon>
        <taxon>Lophotrochozoa</taxon>
        <taxon>Platyhelminthes</taxon>
        <taxon>Trematoda</taxon>
        <taxon>Digenea</taxon>
        <taxon>Strigeidida</taxon>
        <taxon>Schistosomatoidea</taxon>
        <taxon>Schistosomatidae</taxon>
        <taxon>Schistosoma</taxon>
    </lineage>
</organism>